<comment type="caution">
    <text evidence="1">The sequence shown here is derived from an EMBL/GenBank/DDBJ whole genome shotgun (WGS) entry which is preliminary data.</text>
</comment>
<keyword evidence="2" id="KW-1185">Reference proteome</keyword>
<dbReference type="Proteomes" id="UP001638806">
    <property type="component" value="Unassembled WGS sequence"/>
</dbReference>
<gene>
    <name evidence="1" type="ORF">ACCO45_003179</name>
</gene>
<proteinExistence type="predicted"/>
<name>A0ACC4DZH4_PURLI</name>
<evidence type="ECO:0000313" key="2">
    <source>
        <dbReference type="Proteomes" id="UP001638806"/>
    </source>
</evidence>
<accession>A0ACC4DZH4</accession>
<evidence type="ECO:0000313" key="1">
    <source>
        <dbReference type="EMBL" id="KAL3961656.1"/>
    </source>
</evidence>
<dbReference type="EMBL" id="JBGNUJ010000003">
    <property type="protein sequence ID" value="KAL3961656.1"/>
    <property type="molecule type" value="Genomic_DNA"/>
</dbReference>
<protein>
    <submittedName>
        <fullName evidence="1">Uncharacterized protein</fullName>
    </submittedName>
</protein>
<organism evidence="1 2">
    <name type="scientific">Purpureocillium lilacinum</name>
    <name type="common">Paecilomyces lilacinus</name>
    <dbReference type="NCBI Taxonomy" id="33203"/>
    <lineage>
        <taxon>Eukaryota</taxon>
        <taxon>Fungi</taxon>
        <taxon>Dikarya</taxon>
        <taxon>Ascomycota</taxon>
        <taxon>Pezizomycotina</taxon>
        <taxon>Sordariomycetes</taxon>
        <taxon>Hypocreomycetidae</taxon>
        <taxon>Hypocreales</taxon>
        <taxon>Ophiocordycipitaceae</taxon>
        <taxon>Purpureocillium</taxon>
    </lineage>
</organism>
<reference evidence="1" key="1">
    <citation type="submission" date="2024-12" db="EMBL/GenBank/DDBJ databases">
        <title>Comparative genomics and development of molecular markers within Purpureocillium lilacinum and among Purpureocillium species.</title>
        <authorList>
            <person name="Yeh Z.-Y."/>
            <person name="Ni N.-T."/>
            <person name="Lo P.-H."/>
            <person name="Mushyakhwo K."/>
            <person name="Lin C.-F."/>
            <person name="Nai Y.-S."/>
        </authorList>
    </citation>
    <scope>NUCLEOTIDE SEQUENCE</scope>
    <source>
        <strain evidence="1">NCHU-NPUST-175</strain>
    </source>
</reference>
<sequence length="238" mass="25284">MLTLVGFRVLRAGCIGNLFHDRFGLEVTVGTRSDLDVVSVENLGYGGRVAGEVALGALRDATTAPGDEDILRKSRVGVLDLDEGELDAALVEILDQVGQLAVCVRGVSTRTIMSAAGTNEQLRTACALDLEDTLLGGAILESADERCLNGEERPLSVRGRARCWRLAVDDAGVAALYGRPIDGKVQRRHGKWRGEVGSVPDVVTASAAVEWGRGGVVCLLPVSCASWNQHWSQLAYGS</sequence>